<dbReference type="GO" id="GO:0006511">
    <property type="term" value="P:ubiquitin-dependent protein catabolic process"/>
    <property type="evidence" value="ECO:0007669"/>
    <property type="project" value="InterPro"/>
</dbReference>
<feature type="domain" description="Proteasome alpha-type subunits" evidence="3">
    <location>
        <begin position="4"/>
        <end position="26"/>
    </location>
</feature>
<dbReference type="InterPro" id="IPR000426">
    <property type="entry name" value="Proteasome_asu_N"/>
</dbReference>
<dbReference type="SUPFAM" id="SSF56235">
    <property type="entry name" value="N-terminal nucleophile aminohydrolases (Ntn hydrolases)"/>
    <property type="match status" value="1"/>
</dbReference>
<name>A0A6P6Y7D8_DERPT</name>
<dbReference type="InterPro" id="IPR029055">
    <property type="entry name" value="Ntn_hydrolases_N"/>
</dbReference>
<gene>
    <name evidence="5" type="primary">LOC113795341</name>
</gene>
<dbReference type="OrthoDB" id="431557at2759"/>
<dbReference type="OMA" id="CETHGIY"/>
<evidence type="ECO:0000256" key="1">
    <source>
        <dbReference type="ARBA" id="ARBA00002000"/>
    </source>
</evidence>
<sequence length="240" mass="25908">MTGYDNATTIFSPDGHLRQVRNASEAARKGSSVVALTGEGCIVIVSEKRLKNQLQNAATNKKIKEVNKSVVAVFAGLSADGVALVNLVRDDAAYHLATSDVEADAKFVAERVASTLQRYTIKGRVRPFGIIAIIAGFDFQGIPHVYKCETHGIYSGWDAAALGANEETIQKYLVENYKKNQPVAECVKIGLNAASKVIDCSPDFIDVLIITHDAAKKANVLKYLTPEELKAYSVSDTTST</sequence>
<dbReference type="PANTHER" id="PTHR11599">
    <property type="entry name" value="PROTEASOME SUBUNIT ALPHA/BETA"/>
    <property type="match status" value="1"/>
</dbReference>
<dbReference type="InterPro" id="IPR050115">
    <property type="entry name" value="Proteasome_alpha"/>
</dbReference>
<keyword evidence="4" id="KW-1185">Reference proteome</keyword>
<evidence type="ECO:0000313" key="5">
    <source>
        <dbReference type="RefSeq" id="XP_027201338.1"/>
    </source>
</evidence>
<organism evidence="4 5">
    <name type="scientific">Dermatophagoides pteronyssinus</name>
    <name type="common">European house dust mite</name>
    <dbReference type="NCBI Taxonomy" id="6956"/>
    <lineage>
        <taxon>Eukaryota</taxon>
        <taxon>Metazoa</taxon>
        <taxon>Ecdysozoa</taxon>
        <taxon>Arthropoda</taxon>
        <taxon>Chelicerata</taxon>
        <taxon>Arachnida</taxon>
        <taxon>Acari</taxon>
        <taxon>Acariformes</taxon>
        <taxon>Sarcoptiformes</taxon>
        <taxon>Astigmata</taxon>
        <taxon>Psoroptidia</taxon>
        <taxon>Analgoidea</taxon>
        <taxon>Pyroglyphidae</taxon>
        <taxon>Dermatophagoidinae</taxon>
        <taxon>Dermatophagoides</taxon>
    </lineage>
</organism>
<dbReference type="KEGG" id="dpte:113795341"/>
<dbReference type="Proteomes" id="UP000515146">
    <property type="component" value="Unplaced"/>
</dbReference>
<dbReference type="SMART" id="SM00948">
    <property type="entry name" value="Proteasome_A_N"/>
    <property type="match status" value="1"/>
</dbReference>
<dbReference type="Pfam" id="PF10584">
    <property type="entry name" value="Proteasome_A_N"/>
    <property type="match status" value="1"/>
</dbReference>
<proteinExistence type="predicted"/>
<evidence type="ECO:0000256" key="2">
    <source>
        <dbReference type="ARBA" id="ARBA00022942"/>
    </source>
</evidence>
<keyword evidence="2" id="KW-0647">Proteasome</keyword>
<accession>A0A6P6Y7D8</accession>
<protein>
    <submittedName>
        <fullName evidence="5">Proteasome subunit alpha type-4-like</fullName>
    </submittedName>
</protein>
<dbReference type="InterPro" id="IPR001353">
    <property type="entry name" value="Proteasome_sua/b"/>
</dbReference>
<dbReference type="AlphaFoldDB" id="A0A6P6Y7D8"/>
<evidence type="ECO:0000313" key="4">
    <source>
        <dbReference type="Proteomes" id="UP000515146"/>
    </source>
</evidence>
<reference evidence="5" key="1">
    <citation type="submission" date="2025-08" db="UniProtKB">
        <authorList>
            <consortium name="RefSeq"/>
        </authorList>
    </citation>
    <scope>IDENTIFICATION</scope>
    <source>
        <strain evidence="5">Airmid</strain>
    </source>
</reference>
<comment type="function">
    <text evidence="1">The proteasome is a multicatalytic proteinase complex which is characterized by its ability to cleave peptides with Arg, Phe, Tyr, Leu, and Glu adjacent to the leaving group at neutral or slightly basic pH. The proteasome has an ATP-dependent proteolytic activity.</text>
</comment>
<dbReference type="InParanoid" id="A0A6P6Y7D8"/>
<dbReference type="Gene3D" id="3.60.20.10">
    <property type="entry name" value="Glutamine Phosphoribosylpyrophosphate, subunit 1, domain 1"/>
    <property type="match status" value="1"/>
</dbReference>
<dbReference type="GO" id="GO:0019773">
    <property type="term" value="C:proteasome core complex, alpha-subunit complex"/>
    <property type="evidence" value="ECO:0007669"/>
    <property type="project" value="InterPro"/>
</dbReference>
<evidence type="ECO:0000259" key="3">
    <source>
        <dbReference type="SMART" id="SM00948"/>
    </source>
</evidence>
<dbReference type="Pfam" id="PF00227">
    <property type="entry name" value="Proteasome"/>
    <property type="match status" value="1"/>
</dbReference>
<dbReference type="RefSeq" id="XP_027201338.1">
    <property type="nucleotide sequence ID" value="XM_027345537.1"/>
</dbReference>